<keyword evidence="7" id="KW-1133">Transmembrane helix</keyword>
<organism evidence="12 13">
    <name type="scientific">Coprinopsis cinerea (strain Okayama-7 / 130 / ATCC MYA-4618 / FGSC 9003)</name>
    <name type="common">Inky cap fungus</name>
    <name type="synonym">Hormographiella aspergillata</name>
    <dbReference type="NCBI Taxonomy" id="240176"/>
    <lineage>
        <taxon>Eukaryota</taxon>
        <taxon>Fungi</taxon>
        <taxon>Dikarya</taxon>
        <taxon>Basidiomycota</taxon>
        <taxon>Agaricomycotina</taxon>
        <taxon>Agaricomycetes</taxon>
        <taxon>Agaricomycetidae</taxon>
        <taxon>Agaricales</taxon>
        <taxon>Agaricineae</taxon>
        <taxon>Psathyrellaceae</taxon>
        <taxon>Coprinopsis</taxon>
    </lineage>
</organism>
<feature type="region of interest" description="Disordered" evidence="11">
    <location>
        <begin position="138"/>
        <end position="164"/>
    </location>
</feature>
<dbReference type="FunCoup" id="A8PG70">
    <property type="interactions" value="79"/>
</dbReference>
<dbReference type="InterPro" id="IPR004203">
    <property type="entry name" value="Cyt_c_oxidase_su4_fam"/>
</dbReference>
<keyword evidence="4" id="KW-0812">Transmembrane</keyword>
<dbReference type="KEGG" id="cci:CC1G_08304"/>
<evidence type="ECO:0000256" key="5">
    <source>
        <dbReference type="ARBA" id="ARBA00022792"/>
    </source>
</evidence>
<evidence type="ECO:0000256" key="10">
    <source>
        <dbReference type="ARBA" id="ARBA00023136"/>
    </source>
</evidence>
<evidence type="ECO:0000256" key="9">
    <source>
        <dbReference type="ARBA" id="ARBA00023128"/>
    </source>
</evidence>
<dbReference type="GO" id="GO:0006123">
    <property type="term" value="P:mitochondrial electron transport, cytochrome c to oxygen"/>
    <property type="evidence" value="ECO:0007669"/>
    <property type="project" value="InterPro"/>
</dbReference>
<dbReference type="InterPro" id="IPR036639">
    <property type="entry name" value="Cyt_c_oxidase_su4_sf"/>
</dbReference>
<comment type="subcellular location">
    <subcellularLocation>
        <location evidence="1">Mitochondrion inner membrane</location>
        <topology evidence="1">Single-pass membrane protein</topology>
    </subcellularLocation>
</comment>
<evidence type="ECO:0000256" key="7">
    <source>
        <dbReference type="ARBA" id="ARBA00022989"/>
    </source>
</evidence>
<dbReference type="STRING" id="240176.A8PG70"/>
<dbReference type="PANTHER" id="PTHR10707">
    <property type="entry name" value="CYTOCHROME C OXIDASE SUBUNIT IV"/>
    <property type="match status" value="1"/>
</dbReference>
<dbReference type="PANTHER" id="PTHR10707:SF10">
    <property type="entry name" value="CYTOCHROME C OXIDASE SUBUNIT 4"/>
    <property type="match status" value="1"/>
</dbReference>
<accession>A8PG70</accession>
<dbReference type="GO" id="GO:0016491">
    <property type="term" value="F:oxidoreductase activity"/>
    <property type="evidence" value="ECO:0007669"/>
    <property type="project" value="UniProtKB-KW"/>
</dbReference>
<name>A8PG70_COPC7</name>
<dbReference type="AlphaFoldDB" id="A8PG70"/>
<sequence length="183" mass="19219">MQSTALRIAARSLAAGSQRAVVKRSLATAAATHAEAAATATSSPARNVAPVPLSNIEASWAKLSEAEQAAVHEQLEAIQVKDWKELSIDEKKAAYYVAFGPHGPRAPTHKSGDTAKILLGVAALLGVSLTVNFAVRSSAPPPPKSMSTEWQEASNERAKEMKIDPISGISAEDYKGKGFVSSL</sequence>
<dbReference type="OrthoDB" id="186013at2759"/>
<dbReference type="EMBL" id="AACS02000002">
    <property type="protein sequence ID" value="EAU80697.1"/>
    <property type="molecule type" value="Genomic_DNA"/>
</dbReference>
<keyword evidence="10" id="KW-0472">Membrane</keyword>
<dbReference type="FunFam" id="1.10.442.10:FF:000002">
    <property type="entry name" value="Cytochrome c oxidase subunit V"/>
    <property type="match status" value="1"/>
</dbReference>
<evidence type="ECO:0000256" key="6">
    <source>
        <dbReference type="ARBA" id="ARBA00022946"/>
    </source>
</evidence>
<dbReference type="eggNOG" id="KOG4075">
    <property type="taxonomic scope" value="Eukaryota"/>
</dbReference>
<dbReference type="GO" id="GO:0005743">
    <property type="term" value="C:mitochondrial inner membrane"/>
    <property type="evidence" value="ECO:0007669"/>
    <property type="project" value="UniProtKB-SubCell"/>
</dbReference>
<dbReference type="CDD" id="cd00922">
    <property type="entry name" value="Cyt_c_Oxidase_IV"/>
    <property type="match status" value="1"/>
</dbReference>
<comment type="caution">
    <text evidence="12">The sequence shown here is derived from an EMBL/GenBank/DDBJ whole genome shotgun (WGS) entry which is preliminary data.</text>
</comment>
<dbReference type="Pfam" id="PF02936">
    <property type="entry name" value="COX4"/>
    <property type="match status" value="1"/>
</dbReference>
<dbReference type="Proteomes" id="UP000001861">
    <property type="component" value="Unassembled WGS sequence"/>
</dbReference>
<evidence type="ECO:0000256" key="2">
    <source>
        <dbReference type="ARBA" id="ARBA00004673"/>
    </source>
</evidence>
<dbReference type="VEuPathDB" id="FungiDB:CC1G_08304"/>
<evidence type="ECO:0000256" key="1">
    <source>
        <dbReference type="ARBA" id="ARBA00004434"/>
    </source>
</evidence>
<keyword evidence="13" id="KW-1185">Reference proteome</keyword>
<reference evidence="12 13" key="1">
    <citation type="journal article" date="2010" name="Proc. Natl. Acad. Sci. U.S.A.">
        <title>Insights into evolution of multicellular fungi from the assembled chromosomes of the mushroom Coprinopsis cinerea (Coprinus cinereus).</title>
        <authorList>
            <person name="Stajich J.E."/>
            <person name="Wilke S.K."/>
            <person name="Ahren D."/>
            <person name="Au C.H."/>
            <person name="Birren B.W."/>
            <person name="Borodovsky M."/>
            <person name="Burns C."/>
            <person name="Canback B."/>
            <person name="Casselton L.A."/>
            <person name="Cheng C.K."/>
            <person name="Deng J."/>
            <person name="Dietrich F.S."/>
            <person name="Fargo D.C."/>
            <person name="Farman M.L."/>
            <person name="Gathman A.C."/>
            <person name="Goldberg J."/>
            <person name="Guigo R."/>
            <person name="Hoegger P.J."/>
            <person name="Hooker J.B."/>
            <person name="Huggins A."/>
            <person name="James T.Y."/>
            <person name="Kamada T."/>
            <person name="Kilaru S."/>
            <person name="Kodira C."/>
            <person name="Kues U."/>
            <person name="Kupfer D."/>
            <person name="Kwan H.S."/>
            <person name="Lomsadze A."/>
            <person name="Li W."/>
            <person name="Lilly W.W."/>
            <person name="Ma L.J."/>
            <person name="Mackey A.J."/>
            <person name="Manning G."/>
            <person name="Martin F."/>
            <person name="Muraguchi H."/>
            <person name="Natvig D.O."/>
            <person name="Palmerini H."/>
            <person name="Ramesh M.A."/>
            <person name="Rehmeyer C.J."/>
            <person name="Roe B.A."/>
            <person name="Shenoy N."/>
            <person name="Stanke M."/>
            <person name="Ter-Hovhannisyan V."/>
            <person name="Tunlid A."/>
            <person name="Velagapudi R."/>
            <person name="Vision T.J."/>
            <person name="Zeng Q."/>
            <person name="Zolan M.E."/>
            <person name="Pukkila P.J."/>
        </authorList>
    </citation>
    <scope>NUCLEOTIDE SEQUENCE [LARGE SCALE GENOMIC DNA]</scope>
    <source>
        <strain evidence="13">Okayama-7 / 130 / ATCC MYA-4618 / FGSC 9003</strain>
    </source>
</reference>
<evidence type="ECO:0000313" key="12">
    <source>
        <dbReference type="EMBL" id="EAU80697.1"/>
    </source>
</evidence>
<dbReference type="GeneID" id="6017834"/>
<dbReference type="InParanoid" id="A8PG70"/>
<evidence type="ECO:0008006" key="14">
    <source>
        <dbReference type="Google" id="ProtNLM"/>
    </source>
</evidence>
<keyword evidence="9" id="KW-0496">Mitochondrion</keyword>
<feature type="compositionally biased region" description="Basic and acidic residues" evidence="11">
    <location>
        <begin position="154"/>
        <end position="163"/>
    </location>
</feature>
<evidence type="ECO:0000256" key="3">
    <source>
        <dbReference type="ARBA" id="ARBA00008135"/>
    </source>
</evidence>
<keyword evidence="6" id="KW-0809">Transit peptide</keyword>
<dbReference type="OMA" id="YVIHLFA"/>
<evidence type="ECO:0000256" key="11">
    <source>
        <dbReference type="SAM" id="MobiDB-lite"/>
    </source>
</evidence>
<comment type="similarity">
    <text evidence="3">Belongs to the cytochrome c oxidase IV family.</text>
</comment>
<evidence type="ECO:0000256" key="4">
    <source>
        <dbReference type="ARBA" id="ARBA00022692"/>
    </source>
</evidence>
<proteinExistence type="inferred from homology"/>
<dbReference type="RefSeq" id="XP_001841160.1">
    <property type="nucleotide sequence ID" value="XM_001841108.2"/>
</dbReference>
<keyword evidence="8" id="KW-0560">Oxidoreductase</keyword>
<evidence type="ECO:0000313" key="13">
    <source>
        <dbReference type="Proteomes" id="UP000001861"/>
    </source>
</evidence>
<gene>
    <name evidence="12" type="ORF">CC1G_08304</name>
</gene>
<keyword evidence="5" id="KW-0999">Mitochondrion inner membrane</keyword>
<evidence type="ECO:0000256" key="8">
    <source>
        <dbReference type="ARBA" id="ARBA00023002"/>
    </source>
</evidence>
<dbReference type="GO" id="GO:0045277">
    <property type="term" value="C:respiratory chain complex IV"/>
    <property type="evidence" value="ECO:0007669"/>
    <property type="project" value="InterPro"/>
</dbReference>
<comment type="pathway">
    <text evidence="2">Energy metabolism; oxidative phosphorylation.</text>
</comment>
<dbReference type="Gene3D" id="1.10.442.10">
    <property type="entry name" value="Cytochrome c oxidase subunit IV"/>
    <property type="match status" value="1"/>
</dbReference>
<protein>
    <recommendedName>
        <fullName evidence="14">Cytochrome c oxidase subunit IV</fullName>
    </recommendedName>
</protein>
<dbReference type="SUPFAM" id="SSF81406">
    <property type="entry name" value="Mitochondrial cytochrome c oxidase subunit IV"/>
    <property type="match status" value="1"/>
</dbReference>